<keyword evidence="3" id="KW-1185">Reference proteome</keyword>
<evidence type="ECO:0000256" key="1">
    <source>
        <dbReference type="SAM" id="MobiDB-lite"/>
    </source>
</evidence>
<name>A0A1I4RFG4_9BURK</name>
<dbReference type="EMBL" id="FOTW01000022">
    <property type="protein sequence ID" value="SFM50955.1"/>
    <property type="molecule type" value="Genomic_DNA"/>
</dbReference>
<evidence type="ECO:0000313" key="2">
    <source>
        <dbReference type="EMBL" id="SFM50955.1"/>
    </source>
</evidence>
<dbReference type="OrthoDB" id="8722685at2"/>
<feature type="region of interest" description="Disordered" evidence="1">
    <location>
        <begin position="115"/>
        <end position="144"/>
    </location>
</feature>
<protein>
    <submittedName>
        <fullName evidence="2">Uncharacterized protein</fullName>
    </submittedName>
</protein>
<organism evidence="2 3">
    <name type="scientific">Rugamonas rubra</name>
    <dbReference type="NCBI Taxonomy" id="758825"/>
    <lineage>
        <taxon>Bacteria</taxon>
        <taxon>Pseudomonadati</taxon>
        <taxon>Pseudomonadota</taxon>
        <taxon>Betaproteobacteria</taxon>
        <taxon>Burkholderiales</taxon>
        <taxon>Oxalobacteraceae</taxon>
        <taxon>Telluria group</taxon>
        <taxon>Rugamonas</taxon>
    </lineage>
</organism>
<accession>A0A1I4RFG4</accession>
<proteinExistence type="predicted"/>
<dbReference type="Proteomes" id="UP000199470">
    <property type="component" value="Unassembled WGS sequence"/>
</dbReference>
<dbReference type="RefSeq" id="WP_093389767.1">
    <property type="nucleotide sequence ID" value="NZ_FOTW01000022.1"/>
</dbReference>
<dbReference type="STRING" id="758825.SAMN02982985_04307"/>
<dbReference type="AlphaFoldDB" id="A0A1I4RFG4"/>
<reference evidence="2 3" key="1">
    <citation type="submission" date="2016-10" db="EMBL/GenBank/DDBJ databases">
        <authorList>
            <person name="de Groot N.N."/>
        </authorList>
    </citation>
    <scope>NUCLEOTIDE SEQUENCE [LARGE SCALE GENOMIC DNA]</scope>
    <source>
        <strain evidence="2 3">ATCC 43154</strain>
    </source>
</reference>
<evidence type="ECO:0000313" key="3">
    <source>
        <dbReference type="Proteomes" id="UP000199470"/>
    </source>
</evidence>
<gene>
    <name evidence="2" type="ORF">SAMN02982985_04307</name>
</gene>
<sequence length="144" mass="15102">MNIDTVVDQAYLGKSFRELAAAPLSALRGVSAADAKALAKAFNVTTVRELAELDYVKWARAITTLAECEQPGSGELARETLLDEAVEMTFPASDPLSVDAGVTRIEVAPDMVDAQGDHQNAGRVEKSTAAGVKGAARQAGTQRG</sequence>